<comment type="similarity">
    <text evidence="1">Belongs to the DnaB/DnaD family.</text>
</comment>
<proteinExistence type="inferred from homology"/>
<dbReference type="Pfam" id="PF21984">
    <property type="entry name" value="DnaD_N"/>
    <property type="match status" value="1"/>
</dbReference>
<evidence type="ECO:0000256" key="2">
    <source>
        <dbReference type="SAM" id="MobiDB-lite"/>
    </source>
</evidence>
<sequence>MDNFAKHYLAAGQTSLSNYLLSHYHELGMTNDQFLVYLQLKGQLDRGNESPKADDIASALGWDVQEVYSVLHQMISAKLMQINTKREADGLSHDQYDFSLLAEKLSMLDQQTVNVISATNKKFERKVVFEQIQQEFGRLLSPMEMQEVNGWLDEDHYEPNLIVLALKEAVLNQAYSLRYMDKILLNWERKNLTTAQQVQKERERQLESQQDKGTGKQPGQQKLPHIPLFNLTDPDHFKNLDS</sequence>
<evidence type="ECO:0000259" key="4">
    <source>
        <dbReference type="Pfam" id="PF21984"/>
    </source>
</evidence>
<dbReference type="Gene3D" id="1.10.10.10">
    <property type="entry name" value="Winged helix-like DNA-binding domain superfamily/Winged helix DNA-binding domain"/>
    <property type="match status" value="1"/>
</dbReference>
<dbReference type="InterPro" id="IPR036388">
    <property type="entry name" value="WH-like_DNA-bd_sf"/>
</dbReference>
<dbReference type="Gene3D" id="1.10.10.630">
    <property type="entry name" value="DnaD domain-like"/>
    <property type="match status" value="1"/>
</dbReference>
<dbReference type="InterPro" id="IPR053162">
    <property type="entry name" value="DnaD"/>
</dbReference>
<dbReference type="AlphaFoldDB" id="A0A2V1N1G9"/>
<accession>A0A2V1N1G9</accession>
<dbReference type="EMBL" id="QCXQ01000001">
    <property type="protein sequence ID" value="PWG00873.1"/>
    <property type="molecule type" value="Genomic_DNA"/>
</dbReference>
<organism evidence="5 6">
    <name type="scientific">Levilactobacillus bambusae</name>
    <dbReference type="NCBI Taxonomy" id="2024736"/>
    <lineage>
        <taxon>Bacteria</taxon>
        <taxon>Bacillati</taxon>
        <taxon>Bacillota</taxon>
        <taxon>Bacilli</taxon>
        <taxon>Lactobacillales</taxon>
        <taxon>Lactobacillaceae</taxon>
        <taxon>Levilactobacillus</taxon>
    </lineage>
</organism>
<evidence type="ECO:0000256" key="1">
    <source>
        <dbReference type="ARBA" id="ARBA00093462"/>
    </source>
</evidence>
<dbReference type="RefSeq" id="WP_109249586.1">
    <property type="nucleotide sequence ID" value="NZ_QCXQ01000001.1"/>
</dbReference>
<evidence type="ECO:0000313" key="6">
    <source>
        <dbReference type="Proteomes" id="UP000245080"/>
    </source>
</evidence>
<dbReference type="PANTHER" id="PTHR37293">
    <property type="entry name" value="PHAGE REPLICATION PROTEIN-RELATED"/>
    <property type="match status" value="1"/>
</dbReference>
<feature type="compositionally biased region" description="Basic and acidic residues" evidence="2">
    <location>
        <begin position="199"/>
        <end position="214"/>
    </location>
</feature>
<comment type="caution">
    <text evidence="5">The sequence shown here is derived from an EMBL/GenBank/DDBJ whole genome shotgun (WGS) entry which is preliminary data.</text>
</comment>
<dbReference type="SUPFAM" id="SSF158499">
    <property type="entry name" value="DnaD domain-like"/>
    <property type="match status" value="1"/>
</dbReference>
<reference evidence="5 6" key="1">
    <citation type="journal article" date="2018" name="Int. J. Syst. Evol. Microbiol.">
        <title>Lactobacillus bambusae sp. nov., isolated from a traditional fermented Ma-bamboo shoots of Taiwan.</title>
        <authorList>
            <person name="Wang L.-T."/>
        </authorList>
    </citation>
    <scope>NUCLEOTIDE SEQUENCE [LARGE SCALE GENOMIC DNA]</scope>
    <source>
        <strain evidence="5 6">BS-W1</strain>
    </source>
</reference>
<dbReference type="Proteomes" id="UP000245080">
    <property type="component" value="Unassembled WGS sequence"/>
</dbReference>
<dbReference type="Pfam" id="PF07261">
    <property type="entry name" value="DnaB_2"/>
    <property type="match status" value="1"/>
</dbReference>
<feature type="domain" description="DnaB/C C-terminal" evidence="3">
    <location>
        <begin position="129"/>
        <end position="201"/>
    </location>
</feature>
<feature type="domain" description="DnaD N-terminal" evidence="4">
    <location>
        <begin position="17"/>
        <end position="109"/>
    </location>
</feature>
<feature type="region of interest" description="Disordered" evidence="2">
    <location>
        <begin position="196"/>
        <end position="242"/>
    </location>
</feature>
<evidence type="ECO:0000313" key="5">
    <source>
        <dbReference type="EMBL" id="PWG00873.1"/>
    </source>
</evidence>
<protein>
    <submittedName>
        <fullName evidence="5">DNA replication protein DnaD</fullName>
    </submittedName>
</protein>
<name>A0A2V1N1G9_9LACO</name>
<gene>
    <name evidence="5" type="ORF">DCM90_01470</name>
</gene>
<dbReference type="InterPro" id="IPR034829">
    <property type="entry name" value="DnaD-like_sf"/>
</dbReference>
<dbReference type="OrthoDB" id="9770238at2"/>
<dbReference type="InterPro" id="IPR006343">
    <property type="entry name" value="DnaB/C_C"/>
</dbReference>
<dbReference type="NCBIfam" id="TIGR01446">
    <property type="entry name" value="DnaD_dom"/>
    <property type="match status" value="1"/>
</dbReference>
<keyword evidence="6" id="KW-1185">Reference proteome</keyword>
<dbReference type="PANTHER" id="PTHR37293:SF6">
    <property type="entry name" value="DNA REPLICATION PROTEIN DNAD"/>
    <property type="match status" value="1"/>
</dbReference>
<evidence type="ECO:0000259" key="3">
    <source>
        <dbReference type="Pfam" id="PF07261"/>
    </source>
</evidence>
<dbReference type="InterPro" id="IPR053843">
    <property type="entry name" value="DnaD_N"/>
</dbReference>
<feature type="compositionally biased region" description="Basic and acidic residues" evidence="2">
    <location>
        <begin position="233"/>
        <end position="242"/>
    </location>
</feature>